<dbReference type="EMBL" id="GBRH01180943">
    <property type="protein sequence ID" value="JAE16953.1"/>
    <property type="molecule type" value="Transcribed_RNA"/>
</dbReference>
<reference evidence="1" key="1">
    <citation type="submission" date="2014-09" db="EMBL/GenBank/DDBJ databases">
        <authorList>
            <person name="Magalhaes I.L.F."/>
            <person name="Oliveira U."/>
            <person name="Santos F.R."/>
            <person name="Vidigal T.H.D.A."/>
            <person name="Brescovit A.D."/>
            <person name="Santos A.J."/>
        </authorList>
    </citation>
    <scope>NUCLEOTIDE SEQUENCE</scope>
    <source>
        <tissue evidence="1">Shoot tissue taken approximately 20 cm above the soil surface</tissue>
    </source>
</reference>
<reference evidence="1" key="2">
    <citation type="journal article" date="2015" name="Data Brief">
        <title>Shoot transcriptome of the giant reed, Arundo donax.</title>
        <authorList>
            <person name="Barrero R.A."/>
            <person name="Guerrero F.D."/>
            <person name="Moolhuijzen P."/>
            <person name="Goolsby J.A."/>
            <person name="Tidwell J."/>
            <person name="Bellgard S.E."/>
            <person name="Bellgard M.I."/>
        </authorList>
    </citation>
    <scope>NUCLEOTIDE SEQUENCE</scope>
    <source>
        <tissue evidence="1">Shoot tissue taken approximately 20 cm above the soil surface</tissue>
    </source>
</reference>
<sequence length="8" mass="973">MFCYLGCH</sequence>
<evidence type="ECO:0000313" key="1">
    <source>
        <dbReference type="EMBL" id="JAE16953.1"/>
    </source>
</evidence>
<protein>
    <submittedName>
        <fullName evidence="1">Uncharacterized protein</fullName>
    </submittedName>
</protein>
<name>A0A0A9G8D8_ARUDO</name>
<proteinExistence type="predicted"/>
<accession>A0A0A9G8D8</accession>
<organism evidence="1">
    <name type="scientific">Arundo donax</name>
    <name type="common">Giant reed</name>
    <name type="synonym">Donax arundinaceus</name>
    <dbReference type="NCBI Taxonomy" id="35708"/>
    <lineage>
        <taxon>Eukaryota</taxon>
        <taxon>Viridiplantae</taxon>
        <taxon>Streptophyta</taxon>
        <taxon>Embryophyta</taxon>
        <taxon>Tracheophyta</taxon>
        <taxon>Spermatophyta</taxon>
        <taxon>Magnoliopsida</taxon>
        <taxon>Liliopsida</taxon>
        <taxon>Poales</taxon>
        <taxon>Poaceae</taxon>
        <taxon>PACMAD clade</taxon>
        <taxon>Arundinoideae</taxon>
        <taxon>Arundineae</taxon>
        <taxon>Arundo</taxon>
    </lineage>
</organism>